<dbReference type="GO" id="GO:0016985">
    <property type="term" value="F:mannan endo-1,4-beta-mannosidase activity"/>
    <property type="evidence" value="ECO:0007669"/>
    <property type="project" value="InterPro"/>
</dbReference>
<dbReference type="PROSITE" id="PS51764">
    <property type="entry name" value="GH26"/>
    <property type="match status" value="1"/>
</dbReference>
<dbReference type="CAZy" id="CBM35">
    <property type="family name" value="Carbohydrate-Binding Module Family 35"/>
</dbReference>
<dbReference type="InterPro" id="IPR008979">
    <property type="entry name" value="Galactose-bd-like_sf"/>
</dbReference>
<evidence type="ECO:0000259" key="6">
    <source>
        <dbReference type="PROSITE" id="PS51172"/>
    </source>
</evidence>
<feature type="domain" description="GH26" evidence="8">
    <location>
        <begin position="193"/>
        <end position="505"/>
    </location>
</feature>
<reference evidence="10" key="1">
    <citation type="submission" date="2007-11" db="EMBL/GenBank/DDBJ databases">
        <title>Complete genome sequence of Clostridium phytofermentans ISDg.</title>
        <authorList>
            <person name="Leschine S.B."/>
            <person name="Warnick T.A."/>
            <person name="Blanchard J.L."/>
            <person name="Schnell D.J."/>
            <person name="Petit E.L."/>
            <person name="LaTouf W.G."/>
            <person name="Copeland A."/>
            <person name="Lucas S."/>
            <person name="Lapidus A."/>
            <person name="Barry K."/>
            <person name="Glavina del Rio T."/>
            <person name="Dalin E."/>
            <person name="Tice H."/>
            <person name="Pitluck S."/>
            <person name="Kiss H."/>
            <person name="Brettin T."/>
            <person name="Bruce D."/>
            <person name="Detter J.C."/>
            <person name="Han C."/>
            <person name="Kuske C."/>
            <person name="Schmutz J."/>
            <person name="Larimer F."/>
            <person name="Land M."/>
            <person name="Hauser L."/>
            <person name="Kyrpides N."/>
            <person name="Kim E.A."/>
            <person name="Richardson P."/>
        </authorList>
    </citation>
    <scope>NUCLEOTIDE SEQUENCE [LARGE SCALE GENOMIC DNA]</scope>
    <source>
        <strain evidence="10">ATCC 700394 / DSM 18823 / ISDg</strain>
    </source>
</reference>
<dbReference type="Pfam" id="PF02156">
    <property type="entry name" value="Glyco_hydro_26"/>
    <property type="match status" value="1"/>
</dbReference>
<dbReference type="Pfam" id="PF16990">
    <property type="entry name" value="CBM_35"/>
    <property type="match status" value="1"/>
</dbReference>
<dbReference type="eggNOG" id="COG2911">
    <property type="taxonomic scope" value="Bacteria"/>
</dbReference>
<dbReference type="CAZy" id="CBM3">
    <property type="family name" value="Carbohydrate-Binding Module Family 3"/>
</dbReference>
<dbReference type="eggNOG" id="COG5297">
    <property type="taxonomic scope" value="Bacteria"/>
</dbReference>
<feature type="active site" description="Nucleophile" evidence="4">
    <location>
        <position position="447"/>
    </location>
</feature>
<dbReference type="PANTHER" id="PTHR40079">
    <property type="entry name" value="MANNAN ENDO-1,4-BETA-MANNOSIDASE E-RELATED"/>
    <property type="match status" value="1"/>
</dbReference>
<accession>A9KMK6</accession>
<keyword evidence="2 4" id="KW-0378">Hydrolase</keyword>
<dbReference type="InterPro" id="IPR017853">
    <property type="entry name" value="GH"/>
</dbReference>
<dbReference type="SUPFAM" id="SSF49785">
    <property type="entry name" value="Galactose-binding domain-like"/>
    <property type="match status" value="1"/>
</dbReference>
<dbReference type="KEGG" id="cpy:Cphy_1071"/>
<dbReference type="HOGENOM" id="CLU_016930_1_0_9"/>
<organism evidence="9 10">
    <name type="scientific">Lachnoclostridium phytofermentans (strain ATCC 700394 / DSM 18823 / ISDg)</name>
    <name type="common">Clostridium phytofermentans</name>
    <dbReference type="NCBI Taxonomy" id="357809"/>
    <lineage>
        <taxon>Bacteria</taxon>
        <taxon>Bacillati</taxon>
        <taxon>Bacillota</taxon>
        <taxon>Clostridia</taxon>
        <taxon>Lachnospirales</taxon>
        <taxon>Lachnospiraceae</taxon>
    </lineage>
</organism>
<dbReference type="Gene3D" id="2.60.120.260">
    <property type="entry name" value="Galactose-binding domain-like"/>
    <property type="match status" value="1"/>
</dbReference>
<evidence type="ECO:0000256" key="1">
    <source>
        <dbReference type="ARBA" id="ARBA00007754"/>
    </source>
</evidence>
<name>A9KMK6_LACP7</name>
<dbReference type="Proteomes" id="UP000000370">
    <property type="component" value="Chromosome"/>
</dbReference>
<dbReference type="InterPro" id="IPR008965">
    <property type="entry name" value="CBM2/CBM3_carb-bd_dom_sf"/>
</dbReference>
<dbReference type="InterPro" id="IPR005084">
    <property type="entry name" value="CBM6"/>
</dbReference>
<feature type="domain" description="CBM6" evidence="7">
    <location>
        <begin position="50"/>
        <end position="169"/>
    </location>
</feature>
<evidence type="ECO:0000256" key="2">
    <source>
        <dbReference type="ARBA" id="ARBA00022801"/>
    </source>
</evidence>
<dbReference type="AlphaFoldDB" id="A9KMK6"/>
<keyword evidence="3 4" id="KW-0326">Glycosidase</keyword>
<dbReference type="STRING" id="357809.Cphy_1071"/>
<dbReference type="PROSITE" id="PS51172">
    <property type="entry name" value="CBM3"/>
    <property type="match status" value="1"/>
</dbReference>
<dbReference type="OrthoDB" id="9802773at2"/>
<dbReference type="PROSITE" id="PS51175">
    <property type="entry name" value="CBM6"/>
    <property type="match status" value="1"/>
</dbReference>
<feature type="compositionally biased region" description="Low complexity" evidence="5">
    <location>
        <begin position="525"/>
        <end position="569"/>
    </location>
</feature>
<comment type="similarity">
    <text evidence="1 4">Belongs to the glycosyl hydrolase 26 family.</text>
</comment>
<dbReference type="SMART" id="SM01067">
    <property type="entry name" value="CBM_3"/>
    <property type="match status" value="1"/>
</dbReference>
<dbReference type="CDD" id="cd04086">
    <property type="entry name" value="CBM35_mannanase-like"/>
    <property type="match status" value="1"/>
</dbReference>
<evidence type="ECO:0000313" key="10">
    <source>
        <dbReference type="Proteomes" id="UP000000370"/>
    </source>
</evidence>
<dbReference type="Gene3D" id="3.20.20.80">
    <property type="entry name" value="Glycosidases"/>
    <property type="match status" value="1"/>
</dbReference>
<evidence type="ECO:0000256" key="3">
    <source>
        <dbReference type="ARBA" id="ARBA00023295"/>
    </source>
</evidence>
<dbReference type="RefSeq" id="WP_012199097.1">
    <property type="nucleotide sequence ID" value="NC_010001.1"/>
</dbReference>
<dbReference type="PANTHER" id="PTHR40079:SF4">
    <property type="entry name" value="GH26 DOMAIN-CONTAINING PROTEIN-RELATED"/>
    <property type="match status" value="1"/>
</dbReference>
<feature type="active site" description="Proton donor" evidence="4">
    <location>
        <position position="355"/>
    </location>
</feature>
<sequence precursor="true">MIRGKKRVIAMAVSLWVVVAMLFTSVPGPLGSIIGTKSSTKVQAAEKFSTKLEAENGKMTGTVTVATTRPGYSGTGYVTGFTQNSSNSWSTSVVIPTTGHYTFTIRSAADSYKENYLYINGTQAGIIYSTGDGKWGDTVIESVYLEAGTITLSVKENWGWFDLDYIAIEAGSGVDNSVYQKATSTLVNPNANEKTKNIMAYLKSIYGKKTLAGQSCTLNASTEIEALYKATGKYPAIRMLDLIFCSPASDWHSTGEVDLALDWDKKGGLTTFQWHWHAPKGGASFYTDKTSFDLSKAVTSQNISRLPLADVKALYDSGKISEECYLMVRDIDAISGYLKQLQDAGVTVLWRPLHEASGGWFWWGAAGKDPYLWLYRLMFDRQTNYHKLNNLIWVWNGQDAAWYPGDAYCDIVGTDIYADNRNYSAQTAQFNKTVNYANGNKMAALSENGVMIDPALMTRDNTFWLWFAVWYGDFLIDYSGNLNGTYTEASMVKKVYNSNEVITLDKLPNFNGTTPTVTPTPTPTVKPTVTPTVTPTPTVKPTVTPTATPTATPTPTVKPTVTPTPTVTPSVTPIPGSFTLSLTNTGNNNLSTNTINADFKIKHEKGSDIDLSKLVIRYYYTKEGTAKENFYCDTAAMQLNKDPWYIPYTSVVNGTFNSMAVPKTKADSYLDVSFNTTDKLSADSTFIVNIRFTKSDWSLYNQENDYSYGDSTKVVVYYNGKLVLGVEP</sequence>
<dbReference type="eggNOG" id="COG4124">
    <property type="taxonomic scope" value="Bacteria"/>
</dbReference>
<dbReference type="InterPro" id="IPR001956">
    <property type="entry name" value="CBM3"/>
</dbReference>
<evidence type="ECO:0000256" key="4">
    <source>
        <dbReference type="PROSITE-ProRule" id="PRU01100"/>
    </source>
</evidence>
<dbReference type="EMBL" id="CP000885">
    <property type="protein sequence ID" value="ABX41451.1"/>
    <property type="molecule type" value="Genomic_DNA"/>
</dbReference>
<keyword evidence="10" id="KW-1185">Reference proteome</keyword>
<dbReference type="InterPro" id="IPR036966">
    <property type="entry name" value="CBM3_sf"/>
</dbReference>
<dbReference type="SUPFAM" id="SSF51445">
    <property type="entry name" value="(Trans)glycosidases"/>
    <property type="match status" value="1"/>
</dbReference>
<dbReference type="SUPFAM" id="SSF49384">
    <property type="entry name" value="Carbohydrate-binding domain"/>
    <property type="match status" value="1"/>
</dbReference>
<evidence type="ECO:0000313" key="9">
    <source>
        <dbReference type="EMBL" id="ABX41451.1"/>
    </source>
</evidence>
<gene>
    <name evidence="9" type="ordered locus">Cphy_1071</name>
</gene>
<proteinExistence type="inferred from homology"/>
<dbReference type="Pfam" id="PF00942">
    <property type="entry name" value="CBM_3"/>
    <property type="match status" value="1"/>
</dbReference>
<dbReference type="Gene3D" id="2.60.40.710">
    <property type="entry name" value="Endoglucanase-like"/>
    <property type="match status" value="1"/>
</dbReference>
<dbReference type="InterPro" id="IPR022790">
    <property type="entry name" value="GH26_dom"/>
</dbReference>
<feature type="domain" description="CBM3" evidence="6">
    <location>
        <begin position="575"/>
        <end position="728"/>
    </location>
</feature>
<evidence type="ECO:0000259" key="8">
    <source>
        <dbReference type="PROSITE" id="PS51764"/>
    </source>
</evidence>
<dbReference type="PRINTS" id="PR00739">
    <property type="entry name" value="GLHYDRLASE26"/>
</dbReference>
<feature type="region of interest" description="Disordered" evidence="5">
    <location>
        <begin position="514"/>
        <end position="569"/>
    </location>
</feature>
<protein>
    <submittedName>
        <fullName evidence="9">Glycoside hydrolase family 26</fullName>
    </submittedName>
</protein>
<dbReference type="GO" id="GO:0006080">
    <property type="term" value="P:substituted mannan metabolic process"/>
    <property type="evidence" value="ECO:0007669"/>
    <property type="project" value="InterPro"/>
</dbReference>
<dbReference type="InterPro" id="IPR000805">
    <property type="entry name" value="Glyco_hydro_26"/>
</dbReference>
<dbReference type="GO" id="GO:0030248">
    <property type="term" value="F:cellulose binding"/>
    <property type="evidence" value="ECO:0007669"/>
    <property type="project" value="InterPro"/>
</dbReference>
<dbReference type="CAZy" id="GH26">
    <property type="family name" value="Glycoside Hydrolase Family 26"/>
</dbReference>
<evidence type="ECO:0000256" key="5">
    <source>
        <dbReference type="SAM" id="MobiDB-lite"/>
    </source>
</evidence>
<evidence type="ECO:0000259" key="7">
    <source>
        <dbReference type="PROSITE" id="PS51175"/>
    </source>
</evidence>